<dbReference type="EMBL" id="LT608145">
    <property type="protein sequence ID" value="SCM21759.1"/>
    <property type="molecule type" value="Genomic_DNA"/>
</dbReference>
<evidence type="ECO:0000313" key="2">
    <source>
        <dbReference type="EMBL" id="SCM21759.1"/>
    </source>
</evidence>
<evidence type="ECO:0000313" key="4">
    <source>
        <dbReference type="EMBL" id="SCO60063.1"/>
    </source>
</evidence>
<dbReference type="Proteomes" id="UP000516480">
    <property type="component" value="Chromosome 9"/>
</dbReference>
<dbReference type="AlphaFoldDB" id="A0A113RLA8"/>
<dbReference type="Proteomes" id="UP000220214">
    <property type="component" value="Chromosome 9"/>
</dbReference>
<dbReference type="Proteomes" id="UP000219860">
    <property type="component" value="Chromosome 9"/>
</dbReference>
<evidence type="ECO:0000313" key="9">
    <source>
        <dbReference type="Proteomes" id="UP000220214"/>
    </source>
</evidence>
<sequence>MNELKEERKEKRGEIDENQMNKIKNMLIDLDVLIDISKIVLYKNENFDLNLINNVNDKFVEKICNLLVNKKQNIIPEDELINFIFLIINERGAQKNEIKLEKNIEDWKIFKDIDDEYPIKNEVEQLIKKINKFYFYFKEFIFKDKFIFNKSDEDIDKNDKDEKIDNNYFDGDLRGELYNIDENIDNIKLMNGFTKEGKLNNMKKTELQIREIIHSSMSDDEDNENKNEKYGLKNLKKSERFSNNLSEYSDEWAFSSNGNKNYRNNVKDIFNNSKKNQEKKNIYIFQNDNILSNENNFEIDRYIKNYKSVEKNDLYNNTYLETSNIYEKNKNYYSTTINFDDTLTNEYYDETTEKGIANKREKNIDIHKFPKKNIEYYDNEIDSESIHYSVNRYGKTIESEGKGKNEQINKTINMRTLNNTKRSISMPSKQIKCIKKNIEEKYTKCKKLNIEDSENEFNYYDNTMISLSDSFFTFSKGKKNINILKKSSNNKTYTLTLNIPSTRNNLKFVHKNGKSWIDEDSEEKGIKVPTDVFLEHSNDIFNASDNIFDFYKIKNKFNKNNEYKETFEKNYEIQNDMSILKTNRSESNNSVNYEQIEISNTFNRGRGIMNKSGNIAQNEKKYFKISNYNTNVENQFSTEDSIKLYEDDHDFLEVIKNSYNKFFSVKNVRNKKKEEREDIERNKHKNMTCSYDKYTENSFYEHFYDHVNKNMTYEECDNNSCVNKNDESEYENTAAKEYKRESETYYATDKEMLNSYFDNKNEDNRAFIFSKINKEDVNTIYFDKDDKQEMKHDIPQDQNIYKFDDNIDYYKNIMNKMDSENNDDIFNRKNETIFNKTSFILLKSKKEKDTRLEKWLNKINSRENERKKRVEEKQKQSNKKELVNCTFHPILNKNSIKKPKIKNKINIYDPGISVIEKKDNTQHCSNGINKSSRFYNLRQLNSIDKNRNISINTDNIIYEDEKYMNFVNHKSKQNRYNIDKCVQEKKKKIAIKNNNPPENYSNKINKHPINRNELLYLKAMKGKEKLEKRKIKFEKEKEEEFKKEHNFHPIINENVKLFLSEHPRGYNKTVNRIKKGVEDQKRVHDFLNYRNPYNNSIKANDEKKSTMGKKTTRVSPFSFDQGFYKVKIKPIYFETKIKISENKIASLSICEDEDPLYIVDIFCKVHAIKDEDKKVLYEYILDELSKANLND</sequence>
<proteinExistence type="predicted"/>
<reference evidence="1 6" key="1">
    <citation type="submission" date="2016-02" db="EMBL/GenBank/DDBJ databases">
        <authorList>
            <consortium name="Pathogen Informatics"/>
        </authorList>
    </citation>
    <scope>NUCLEOTIDE SEQUENCE [LARGE SCALE GENOMIC DNA]</scope>
    <source>
        <strain evidence="1 6">K173</strain>
        <strain evidence="2 10">NK65 ny</strain>
        <strain evidence="3 9">NK65e</strain>
        <strain evidence="5 7">SP11 Antwerpcl1</strain>
        <strain evidence="4 8">SP11 RLL</strain>
    </source>
</reference>
<evidence type="ECO:0000313" key="6">
    <source>
        <dbReference type="Proteomes" id="UP000069549"/>
    </source>
</evidence>
<organism evidence="1 6">
    <name type="scientific">Plasmodium berghei</name>
    <dbReference type="NCBI Taxonomy" id="5821"/>
    <lineage>
        <taxon>Eukaryota</taxon>
        <taxon>Sar</taxon>
        <taxon>Alveolata</taxon>
        <taxon>Apicomplexa</taxon>
        <taxon>Aconoidasida</taxon>
        <taxon>Haemosporida</taxon>
        <taxon>Plasmodiidae</taxon>
        <taxon>Plasmodium</taxon>
        <taxon>Plasmodium (Vinckeia)</taxon>
    </lineage>
</organism>
<dbReference type="EMBL" id="LT608257">
    <property type="protein sequence ID" value="SCO61540.1"/>
    <property type="molecule type" value="Genomic_DNA"/>
</dbReference>
<evidence type="ECO:0000313" key="5">
    <source>
        <dbReference type="EMBL" id="SCO61540.1"/>
    </source>
</evidence>
<gene>
    <name evidence="1" type="ORF">PBK173_000185100</name>
    <name evidence="3" type="ORF">PBNK65E_000176600</name>
    <name evidence="2" type="ORF">PBNK65NY_000175900</name>
    <name evidence="5" type="ORF">PBSP11A_000175600</name>
    <name evidence="4" type="ORF">PBSP11RLL_000175700</name>
</gene>
<accession>A0A113RLA8</accession>
<protein>
    <submittedName>
        <fullName evidence="1">Uncharacterized protein</fullName>
    </submittedName>
</protein>
<name>A0A113RLA8_PLABE</name>
<evidence type="ECO:0000313" key="10">
    <source>
        <dbReference type="Proteomes" id="UP000516480"/>
    </source>
</evidence>
<dbReference type="EMBL" id="LT608273">
    <property type="protein sequence ID" value="SCO60063.1"/>
    <property type="molecule type" value="Genomic_DNA"/>
</dbReference>
<evidence type="ECO:0000313" key="7">
    <source>
        <dbReference type="Proteomes" id="UP000219860"/>
    </source>
</evidence>
<dbReference type="Proteomes" id="UP000219974">
    <property type="component" value="Chromosome 9"/>
</dbReference>
<evidence type="ECO:0000313" key="1">
    <source>
        <dbReference type="EMBL" id="CXI39901.1"/>
    </source>
</evidence>
<dbReference type="Proteomes" id="UP000069549">
    <property type="component" value="Chromosome 9"/>
</dbReference>
<evidence type="ECO:0000313" key="3">
    <source>
        <dbReference type="EMBL" id="SCN25009.1"/>
    </source>
</evidence>
<dbReference type="EMBL" id="LT160029">
    <property type="protein sequence ID" value="CXI39901.1"/>
    <property type="molecule type" value="Genomic_DNA"/>
</dbReference>
<dbReference type="VEuPathDB" id="PlasmoDB:PBANKA_0904600"/>
<dbReference type="OrthoDB" id="372378at2759"/>
<dbReference type="EMBL" id="LT614635">
    <property type="protein sequence ID" value="SCN25009.1"/>
    <property type="molecule type" value="Genomic_DNA"/>
</dbReference>
<evidence type="ECO:0000313" key="8">
    <source>
        <dbReference type="Proteomes" id="UP000219974"/>
    </source>
</evidence>
<dbReference type="OMA" id="CPIKNEV"/>